<dbReference type="GO" id="GO:0046872">
    <property type="term" value="F:metal ion binding"/>
    <property type="evidence" value="ECO:0007669"/>
    <property type="project" value="UniProtKB-KW"/>
</dbReference>
<dbReference type="InterPro" id="IPR017441">
    <property type="entry name" value="Protein_kinase_ATP_BS"/>
</dbReference>
<keyword evidence="9" id="KW-0479">Metal-binding</keyword>
<evidence type="ECO:0000256" key="1">
    <source>
        <dbReference type="ARBA" id="ARBA00001946"/>
    </source>
</evidence>
<dbReference type="GO" id="GO:0005737">
    <property type="term" value="C:cytoplasm"/>
    <property type="evidence" value="ECO:0007669"/>
    <property type="project" value="UniProtKB-SubCell"/>
</dbReference>
<keyword evidence="5" id="KW-0963">Cytoplasm</keyword>
<dbReference type="PROSITE" id="PS00107">
    <property type="entry name" value="PROTEIN_KINASE_ATP"/>
    <property type="match status" value="1"/>
</dbReference>
<dbReference type="Gene3D" id="2.130.10.30">
    <property type="entry name" value="Regulator of chromosome condensation 1/beta-lactamase-inhibitor protein II"/>
    <property type="match status" value="1"/>
</dbReference>
<dbReference type="PROSITE" id="PS50011">
    <property type="entry name" value="PROTEIN_KINASE_DOM"/>
    <property type="match status" value="1"/>
</dbReference>
<dbReference type="Gene3D" id="1.10.510.10">
    <property type="entry name" value="Transferase(Phosphotransferase) domain 1"/>
    <property type="match status" value="1"/>
</dbReference>
<dbReference type="OrthoDB" id="248923at2759"/>
<dbReference type="Pfam" id="PF00069">
    <property type="entry name" value="Pkinase"/>
    <property type="match status" value="1"/>
</dbReference>
<feature type="binding site" evidence="15">
    <location>
        <position position="225"/>
    </location>
    <ligand>
        <name>ATP</name>
        <dbReference type="ChEBI" id="CHEBI:30616"/>
    </ligand>
</feature>
<comment type="similarity">
    <text evidence="3">Belongs to the protein kinase superfamily. NEK Ser/Thr protein kinase family. NIMA subfamily.</text>
</comment>
<keyword evidence="6" id="KW-0723">Serine/threonine-protein kinase</keyword>
<evidence type="ECO:0000256" key="4">
    <source>
        <dbReference type="ARBA" id="ARBA00012513"/>
    </source>
</evidence>
<evidence type="ECO:0000256" key="11">
    <source>
        <dbReference type="ARBA" id="ARBA00022777"/>
    </source>
</evidence>
<keyword evidence="12 15" id="KW-0067">ATP-binding</keyword>
<dbReference type="CDD" id="cd08215">
    <property type="entry name" value="STKc_Nek"/>
    <property type="match status" value="1"/>
</dbReference>
<dbReference type="Gene3D" id="3.30.200.20">
    <property type="entry name" value="Phosphorylase Kinase, domain 1"/>
    <property type="match status" value="1"/>
</dbReference>
<comment type="cofactor">
    <cofactor evidence="1">
        <name>Mg(2+)</name>
        <dbReference type="ChEBI" id="CHEBI:18420"/>
    </cofactor>
</comment>
<feature type="repeat" description="RCC1" evidence="14">
    <location>
        <begin position="573"/>
        <end position="624"/>
    </location>
</feature>
<dbReference type="InterPro" id="IPR000408">
    <property type="entry name" value="Reg_chr_condens"/>
</dbReference>
<feature type="region of interest" description="Disordered" evidence="17">
    <location>
        <begin position="827"/>
        <end position="899"/>
    </location>
</feature>
<evidence type="ECO:0000256" key="10">
    <source>
        <dbReference type="ARBA" id="ARBA00022741"/>
    </source>
</evidence>
<feature type="repeat" description="RCC1" evidence="14">
    <location>
        <begin position="677"/>
        <end position="734"/>
    </location>
</feature>
<comment type="subcellular location">
    <subcellularLocation>
        <location evidence="2">Cytoplasm</location>
    </subcellularLocation>
</comment>
<dbReference type="FunFam" id="3.30.200.20:FF:000097">
    <property type="entry name" value="Probable serine/threonine-protein kinase nek1"/>
    <property type="match status" value="1"/>
</dbReference>
<feature type="compositionally biased region" description="Polar residues" evidence="17">
    <location>
        <begin position="864"/>
        <end position="876"/>
    </location>
</feature>
<evidence type="ECO:0000259" key="18">
    <source>
        <dbReference type="PROSITE" id="PS50011"/>
    </source>
</evidence>
<dbReference type="FunFam" id="1.10.510.10:FF:000262">
    <property type="entry name" value="Serine/threonine-protein kinase Nek8"/>
    <property type="match status" value="1"/>
</dbReference>
<keyword evidence="10 15" id="KW-0547">Nucleotide-binding</keyword>
<feature type="repeat" description="RCC1" evidence="14">
    <location>
        <begin position="625"/>
        <end position="676"/>
    </location>
</feature>
<evidence type="ECO:0000256" key="12">
    <source>
        <dbReference type="ARBA" id="ARBA00022840"/>
    </source>
</evidence>
<evidence type="ECO:0000256" key="13">
    <source>
        <dbReference type="ARBA" id="ARBA00022842"/>
    </source>
</evidence>
<dbReference type="Pfam" id="PF00415">
    <property type="entry name" value="RCC1"/>
    <property type="match status" value="5"/>
</dbReference>
<organism evidence="19 20">
    <name type="scientific">Candidula unifasciata</name>
    <dbReference type="NCBI Taxonomy" id="100452"/>
    <lineage>
        <taxon>Eukaryota</taxon>
        <taxon>Metazoa</taxon>
        <taxon>Spiralia</taxon>
        <taxon>Lophotrochozoa</taxon>
        <taxon>Mollusca</taxon>
        <taxon>Gastropoda</taxon>
        <taxon>Heterobranchia</taxon>
        <taxon>Euthyneura</taxon>
        <taxon>Panpulmonata</taxon>
        <taxon>Eupulmonata</taxon>
        <taxon>Stylommatophora</taxon>
        <taxon>Helicina</taxon>
        <taxon>Helicoidea</taxon>
        <taxon>Geomitridae</taxon>
        <taxon>Candidula</taxon>
    </lineage>
</organism>
<proteinExistence type="inferred from homology"/>
<feature type="coiled-coil region" evidence="16">
    <location>
        <begin position="1241"/>
        <end position="1275"/>
    </location>
</feature>
<feature type="compositionally biased region" description="Polar residues" evidence="17">
    <location>
        <begin position="1304"/>
        <end position="1317"/>
    </location>
</feature>
<evidence type="ECO:0000256" key="3">
    <source>
        <dbReference type="ARBA" id="ARBA00010886"/>
    </source>
</evidence>
<dbReference type="InterPro" id="IPR009091">
    <property type="entry name" value="RCC1/BLIP-II"/>
</dbReference>
<evidence type="ECO:0000313" key="20">
    <source>
        <dbReference type="Proteomes" id="UP000678393"/>
    </source>
</evidence>
<evidence type="ECO:0000256" key="16">
    <source>
        <dbReference type="SAM" id="Coils"/>
    </source>
</evidence>
<dbReference type="InterPro" id="IPR008271">
    <property type="entry name" value="Ser/Thr_kinase_AS"/>
</dbReference>
<dbReference type="InterPro" id="IPR011009">
    <property type="entry name" value="Kinase-like_dom_sf"/>
</dbReference>
<feature type="repeat" description="RCC1" evidence="14">
    <location>
        <begin position="521"/>
        <end position="572"/>
    </location>
</feature>
<evidence type="ECO:0000313" key="19">
    <source>
        <dbReference type="EMBL" id="CAG5117686.1"/>
    </source>
</evidence>
<evidence type="ECO:0000256" key="17">
    <source>
        <dbReference type="SAM" id="MobiDB-lite"/>
    </source>
</evidence>
<dbReference type="PRINTS" id="PR00633">
    <property type="entry name" value="RCCNDNSATION"/>
</dbReference>
<dbReference type="GO" id="GO:0005524">
    <property type="term" value="F:ATP binding"/>
    <property type="evidence" value="ECO:0007669"/>
    <property type="project" value="UniProtKB-UniRule"/>
</dbReference>
<evidence type="ECO:0000256" key="7">
    <source>
        <dbReference type="ARBA" id="ARBA00022553"/>
    </source>
</evidence>
<evidence type="ECO:0000256" key="6">
    <source>
        <dbReference type="ARBA" id="ARBA00022527"/>
    </source>
</evidence>
<keyword evidence="8" id="KW-0808">Transferase</keyword>
<dbReference type="InterPro" id="IPR051997">
    <property type="entry name" value="STK_NEK"/>
</dbReference>
<dbReference type="EMBL" id="CAJHNH020000437">
    <property type="protein sequence ID" value="CAG5117686.1"/>
    <property type="molecule type" value="Genomic_DNA"/>
</dbReference>
<gene>
    <name evidence="19" type="ORF">CUNI_LOCUS3244</name>
</gene>
<reference evidence="19" key="1">
    <citation type="submission" date="2021-04" db="EMBL/GenBank/DDBJ databases">
        <authorList>
            <consortium name="Molecular Ecology Group"/>
        </authorList>
    </citation>
    <scope>NUCLEOTIDE SEQUENCE</scope>
</reference>
<dbReference type="PANTHER" id="PTHR44535">
    <property type="entry name" value="PROTEIN CBG16200"/>
    <property type="match status" value="1"/>
</dbReference>
<dbReference type="PANTHER" id="PTHR44535:SF5">
    <property type="entry name" value="PROTEIN KINASE DOMAIN-CONTAINING PROTEIN"/>
    <property type="match status" value="1"/>
</dbReference>
<evidence type="ECO:0000256" key="2">
    <source>
        <dbReference type="ARBA" id="ARBA00004496"/>
    </source>
</evidence>
<dbReference type="InterPro" id="IPR000719">
    <property type="entry name" value="Prot_kinase_dom"/>
</dbReference>
<keyword evidence="16" id="KW-0175">Coiled coil</keyword>
<protein>
    <recommendedName>
        <fullName evidence="4">non-specific serine/threonine protein kinase</fullName>
        <ecNumber evidence="4">2.7.11.1</ecNumber>
    </recommendedName>
</protein>
<dbReference type="SUPFAM" id="SSF56112">
    <property type="entry name" value="Protein kinase-like (PK-like)"/>
    <property type="match status" value="1"/>
</dbReference>
<keyword evidence="13" id="KW-0460">Magnesium</keyword>
<keyword evidence="11" id="KW-0418">Kinase</keyword>
<name>A0A8S3YTM2_9EUPU</name>
<feature type="domain" description="Protein kinase" evidence="18">
    <location>
        <begin position="196"/>
        <end position="452"/>
    </location>
</feature>
<dbReference type="EC" id="2.7.11.1" evidence="4"/>
<dbReference type="PROSITE" id="PS00108">
    <property type="entry name" value="PROTEIN_KINASE_ST"/>
    <property type="match status" value="1"/>
</dbReference>
<accession>A0A8S3YTM2</accession>
<feature type="region of interest" description="Disordered" evidence="17">
    <location>
        <begin position="1292"/>
        <end position="1317"/>
    </location>
</feature>
<feature type="compositionally biased region" description="Polar residues" evidence="17">
    <location>
        <begin position="830"/>
        <end position="853"/>
    </location>
</feature>
<dbReference type="SUPFAM" id="SSF50985">
    <property type="entry name" value="RCC1/BLIP-II"/>
    <property type="match status" value="1"/>
</dbReference>
<dbReference type="Proteomes" id="UP000678393">
    <property type="component" value="Unassembled WGS sequence"/>
</dbReference>
<feature type="region of interest" description="Disordered" evidence="17">
    <location>
        <begin position="1017"/>
        <end position="1043"/>
    </location>
</feature>
<feature type="repeat" description="RCC1" evidence="14">
    <location>
        <begin position="735"/>
        <end position="786"/>
    </location>
</feature>
<evidence type="ECO:0000256" key="8">
    <source>
        <dbReference type="ARBA" id="ARBA00022679"/>
    </source>
</evidence>
<evidence type="ECO:0000256" key="5">
    <source>
        <dbReference type="ARBA" id="ARBA00022490"/>
    </source>
</evidence>
<keyword evidence="20" id="KW-1185">Reference proteome</keyword>
<dbReference type="GO" id="GO:0004674">
    <property type="term" value="F:protein serine/threonine kinase activity"/>
    <property type="evidence" value="ECO:0007669"/>
    <property type="project" value="UniProtKB-KW"/>
</dbReference>
<dbReference type="PROSITE" id="PS50012">
    <property type="entry name" value="RCC1_3"/>
    <property type="match status" value="5"/>
</dbReference>
<evidence type="ECO:0000256" key="14">
    <source>
        <dbReference type="PROSITE-ProRule" id="PRU00235"/>
    </source>
</evidence>
<sequence>MSLCDIYMAINSLFNRSLMKADNYMTSRLVIVSSRVRNVSSLRHALLAGVNLLQYNCESHTLDDIESLIAQICKGQKLQRIKEEKLIQRDGSLDKSVQAFFVHIVQNHFVNTDPGSRIDFLGWYSLQSVECTPVVVKEIQSLTGIVVGVWHDLSGHASSHNISEELGSKLTVGELYFRLEKLRNWSGRHQQSLAGFEKIRTVGKGAYGAAVLYKKKDDESLVILKEINMHDLNASERQLALNEVNVLAMLDHPNIIRYYDSFEEDGVLMIEMEYADNGTLSQYLAKQDHPIEEKDILAMFRQIVGAIRYVHSHNILHRDLKTDNIFLTKEGVVKIGDFGISKMMGSANKGAQTVLGTPYYISPEMCEGKQYSFKSDIWALGCILYEMTCLQKTFEGSNLPAVVNKIMKGYFAPVRGNYSEEFKQLITDMLKKNPDDRPEANDIMYKHLPPLINNVNGRMSDQDDELASSENINKKEKLRSVLYYLESSTTTLTCVSDLPPRMKIKHMAVGPDHVIVTTTERQVFTWGQGGYGQLGHGDTNDRYTPTLVEHLKGKSVNLVSCGQGFSIFGSDNGLVLTCGDGSKGCLGHGDWCSTTRPRLIESLLSVDVIVMASGLNHVVVIGRDGAVLSWGDGSCGQLGLGSEEKLCLPTKVHVEEAVIFKDVQCGVDGTMLISDVGGVFACGNNEYNKLGLNNRQGFLMAMKNIFTKTEVEGKNVPTSSVSMGAHHTACIVEHGHVITFGKNSDGQLGTQNTKPSGAPMELKSLQGKIVNHVQCGEHFTVASTKDHELYYWGLRYTAPPVARFADSASQSSCSDGGACLCSSCHKKDVPQNSTSKSSLSDANIEENTQQSSCPGREVSDDSQPHSQSEVESQGFQPLSRVPKRSMSASSQENSKDRDKEIIRDTSIVILYPMEIIKLKQGNEKMLLGNISCHGENLFIQVETTAPPPRRRTFKKKIIRHKSTHPLSHITVQSASNLYERGINLEENSFSSEMSELDMNDSVPTWLKDELAQSIDIISDGNEPDDTSGQSEEERRAGGIDSSMSSIQVNRILTPVESDHCYTPRKESRVFVSGDKCSSRCQIHTSHLHNKSCSANLAKNNLDTVNTGLYSDSSSGVVLKYKRYNVMPALSLNAAAVPVTSQGKVKSERTHTKCKVPVKECAQGRSVNCKEKVGCRGIVSDVTFKRREELLLLELEKIKVKKKQADAKIQMLEKERDIHRILLHKEVEKRAQEQEITLIAEVKKLHIEMETQNSLLEDQQRKVERLQDQLRQVMAAQECFRHGSLAQKLISPSHYDRSSYPPSPATQRLGSALSKRSSSKVCVLQ</sequence>
<dbReference type="SMART" id="SM00220">
    <property type="entry name" value="S_TKc"/>
    <property type="match status" value="1"/>
</dbReference>
<evidence type="ECO:0000256" key="15">
    <source>
        <dbReference type="PROSITE-ProRule" id="PRU10141"/>
    </source>
</evidence>
<evidence type="ECO:0000256" key="9">
    <source>
        <dbReference type="ARBA" id="ARBA00022723"/>
    </source>
</evidence>
<comment type="caution">
    <text evidence="19">The sequence shown here is derived from an EMBL/GenBank/DDBJ whole genome shotgun (WGS) entry which is preliminary data.</text>
</comment>
<keyword evidence="7" id="KW-0597">Phosphoprotein</keyword>